<dbReference type="InterPro" id="IPR011042">
    <property type="entry name" value="6-blade_b-propeller_TolB-like"/>
</dbReference>
<feature type="repeat" description="NHL" evidence="10">
    <location>
        <begin position="581"/>
        <end position="624"/>
    </location>
</feature>
<dbReference type="SMART" id="SM00336">
    <property type="entry name" value="BBOX"/>
    <property type="match status" value="2"/>
</dbReference>
<evidence type="ECO:0000256" key="11">
    <source>
        <dbReference type="SAM" id="MobiDB-lite"/>
    </source>
</evidence>
<comment type="catalytic activity">
    <reaction evidence="1">
        <text>S-ubiquitinyl-[E2 ubiquitin-conjugating enzyme]-L-cysteine + [acceptor protein]-L-lysine = [E2 ubiquitin-conjugating enzyme]-L-cysteine + N(6)-ubiquitinyl-[acceptor protein]-L-lysine.</text>
        <dbReference type="EC" id="2.3.2.27"/>
    </reaction>
</comment>
<dbReference type="Pfam" id="PF13445">
    <property type="entry name" value="zf-RING_UBOX"/>
    <property type="match status" value="1"/>
</dbReference>
<feature type="domain" description="B box-type" evidence="13">
    <location>
        <begin position="155"/>
        <end position="195"/>
    </location>
</feature>
<dbReference type="SUPFAM" id="SSF57850">
    <property type="entry name" value="RING/U-box"/>
    <property type="match status" value="1"/>
</dbReference>
<dbReference type="SUPFAM" id="SSF57845">
    <property type="entry name" value="B-box zinc-binding domain"/>
    <property type="match status" value="1"/>
</dbReference>
<keyword evidence="7 9" id="KW-0863">Zinc-finger</keyword>
<comment type="similarity">
    <text evidence="2">Belongs to the TRIM/RBCC family.</text>
</comment>
<dbReference type="PANTHER" id="PTHR25462">
    <property type="entry name" value="BONUS, ISOFORM C-RELATED"/>
    <property type="match status" value="1"/>
</dbReference>
<dbReference type="OMA" id="EWINARI"/>
<keyword evidence="4" id="KW-0597">Phosphoprotein</keyword>
<dbReference type="InterPro" id="IPR001258">
    <property type="entry name" value="NHL_repeat"/>
</dbReference>
<evidence type="ECO:0000256" key="7">
    <source>
        <dbReference type="ARBA" id="ARBA00022771"/>
    </source>
</evidence>
<dbReference type="Gene3D" id="2.120.10.30">
    <property type="entry name" value="TolB, C-terminal domain"/>
    <property type="match status" value="2"/>
</dbReference>
<evidence type="ECO:0000256" key="1">
    <source>
        <dbReference type="ARBA" id="ARBA00000900"/>
    </source>
</evidence>
<evidence type="ECO:0000256" key="10">
    <source>
        <dbReference type="PROSITE-ProRule" id="PRU00504"/>
    </source>
</evidence>
<evidence type="ECO:0000313" key="15">
    <source>
        <dbReference type="RefSeq" id="XP_035677434.1"/>
    </source>
</evidence>
<dbReference type="SMART" id="SM00184">
    <property type="entry name" value="RING"/>
    <property type="match status" value="1"/>
</dbReference>
<dbReference type="KEGG" id="bfo:118416442"/>
<dbReference type="OrthoDB" id="6265224at2759"/>
<dbReference type="GO" id="GO:0008270">
    <property type="term" value="F:zinc ion binding"/>
    <property type="evidence" value="ECO:0007669"/>
    <property type="project" value="UniProtKB-KW"/>
</dbReference>
<dbReference type="InterPro" id="IPR017907">
    <property type="entry name" value="Znf_RING_CS"/>
</dbReference>
<feature type="region of interest" description="Disordered" evidence="11">
    <location>
        <begin position="371"/>
        <end position="403"/>
    </location>
</feature>
<evidence type="ECO:0000256" key="8">
    <source>
        <dbReference type="ARBA" id="ARBA00022833"/>
    </source>
</evidence>
<reference evidence="14" key="1">
    <citation type="journal article" date="2020" name="Nat. Ecol. Evol.">
        <title>Deeply conserved synteny resolves early events in vertebrate evolution.</title>
        <authorList>
            <person name="Simakov O."/>
            <person name="Marletaz F."/>
            <person name="Yue J.X."/>
            <person name="O'Connell B."/>
            <person name="Jenkins J."/>
            <person name="Brandt A."/>
            <person name="Calef R."/>
            <person name="Tung C.H."/>
            <person name="Huang T.K."/>
            <person name="Schmutz J."/>
            <person name="Satoh N."/>
            <person name="Yu J.K."/>
            <person name="Putnam N.H."/>
            <person name="Green R.E."/>
            <person name="Rokhsar D.S."/>
        </authorList>
    </citation>
    <scope>NUCLEOTIDE SEQUENCE [LARGE SCALE GENOMIC DNA]</scope>
    <source>
        <strain evidence="14">S238N-H82</strain>
    </source>
</reference>
<protein>
    <recommendedName>
        <fullName evidence="3">RING-type E3 ubiquitin transferase</fullName>
        <ecNumber evidence="3">2.3.2.27</ecNumber>
    </recommendedName>
</protein>
<keyword evidence="6" id="KW-0677">Repeat</keyword>
<evidence type="ECO:0000259" key="12">
    <source>
        <dbReference type="PROSITE" id="PS50089"/>
    </source>
</evidence>
<dbReference type="Gene3D" id="3.30.40.10">
    <property type="entry name" value="Zinc/RING finger domain, C3HC4 (zinc finger)"/>
    <property type="match status" value="1"/>
</dbReference>
<name>A0A9J7MSN8_BRAFL</name>
<dbReference type="PANTHER" id="PTHR25462:SF229">
    <property type="entry name" value="TRANSCRIPTION INTERMEDIARY FACTOR 1-BETA"/>
    <property type="match status" value="1"/>
</dbReference>
<dbReference type="SUPFAM" id="SSF101898">
    <property type="entry name" value="NHL repeat"/>
    <property type="match status" value="1"/>
</dbReference>
<keyword evidence="14" id="KW-1185">Reference proteome</keyword>
<dbReference type="PROSITE" id="PS00518">
    <property type="entry name" value="ZF_RING_1"/>
    <property type="match status" value="1"/>
</dbReference>
<dbReference type="InterPro" id="IPR013083">
    <property type="entry name" value="Znf_RING/FYVE/PHD"/>
</dbReference>
<dbReference type="InterPro" id="IPR047153">
    <property type="entry name" value="TRIM45/56/19-like"/>
</dbReference>
<dbReference type="Gene3D" id="3.30.160.60">
    <property type="entry name" value="Classic Zinc Finger"/>
    <property type="match status" value="1"/>
</dbReference>
<reference evidence="15" key="2">
    <citation type="submission" date="2025-08" db="UniProtKB">
        <authorList>
            <consortium name="RefSeq"/>
        </authorList>
    </citation>
    <scope>IDENTIFICATION</scope>
    <source>
        <strain evidence="15">S238N-H82</strain>
        <tissue evidence="15">Testes</tissue>
    </source>
</reference>
<dbReference type="Proteomes" id="UP000001554">
    <property type="component" value="Chromosome 5"/>
</dbReference>
<feature type="domain" description="RING-type" evidence="12">
    <location>
        <begin position="16"/>
        <end position="58"/>
    </location>
</feature>
<keyword evidence="8" id="KW-0862">Zinc</keyword>
<dbReference type="Pfam" id="PF00643">
    <property type="entry name" value="zf-B_box"/>
    <property type="match status" value="2"/>
</dbReference>
<dbReference type="PROSITE" id="PS51125">
    <property type="entry name" value="NHL"/>
    <property type="match status" value="2"/>
</dbReference>
<dbReference type="FunFam" id="2.120.10.30:FF:000064">
    <property type="entry name" value="Uncharacterized protein"/>
    <property type="match status" value="1"/>
</dbReference>
<dbReference type="InterPro" id="IPR001841">
    <property type="entry name" value="Znf_RING"/>
</dbReference>
<evidence type="ECO:0000259" key="13">
    <source>
        <dbReference type="PROSITE" id="PS50119"/>
    </source>
</evidence>
<dbReference type="PROSITE" id="PS50119">
    <property type="entry name" value="ZF_BBOX"/>
    <property type="match status" value="2"/>
</dbReference>
<accession>A0A9J7MSN8</accession>
<sequence length="669" mass="74401">MAAGLVSEINEEFLVCQICYNDFDRPKILPCLHTFCQPCLEKLFAAQADRNLSCPTCRQELYLPPHGVQGLKDNFLVSKLRDVVTKPGRPPANAQDVTICRVCSTGTGATFYCVDCREYLCQVCTDAHRRLKLTRAHNIVATGNSSPVMADRGDNNTSMCTRHGEINKFHCDTCHLVICLHCVVTAHKEHRYVEIEEVAEREKKNVRRLLPVARGIAFLQQAKLNEMHSLKQKWDARVDQTVSTVEARAKLMIDAIQELKQAKISHIQALYAASKKELVSAVQAAEENLSSAKSFVQFAESMDDNGTPMEVFTQARDLTGRLQRYIDNDNKGKVDVSSSLMDIQFSSTVTEGAEELDRLFGSLSIRAPMPEPWPTLPTIPSETPYETPKTVAKPSRTLNPTGTARLSTALGKRGSGDGEFDWAASVFVNNEGFIIATDVRNKRLQVMDEENLYGTINLGFEPWDVACKDNGDLLVTGDGHSIHVLDNQGKEKETINVEGFREKDKPSRGIAVDRLGRIIVSIGWQVFVLLPDGTPVHTLASSSHQLFGNQLRLTTNSDSQVIVSDWRNDIIKVFGQNGEFVKEFGLYGSGDGYFDYPTSVHTDDHNNIIVADSKNHRVSQFSKDGTFVRHLLSRDNGLWHPQGVAITPDGKLVVSDRSENSCVKVYTID</sequence>
<evidence type="ECO:0000313" key="14">
    <source>
        <dbReference type="Proteomes" id="UP000001554"/>
    </source>
</evidence>
<evidence type="ECO:0000256" key="9">
    <source>
        <dbReference type="PROSITE-ProRule" id="PRU00024"/>
    </source>
</evidence>
<dbReference type="EC" id="2.3.2.27" evidence="3"/>
<evidence type="ECO:0000256" key="2">
    <source>
        <dbReference type="ARBA" id="ARBA00008518"/>
    </source>
</evidence>
<dbReference type="PROSITE" id="PS50089">
    <property type="entry name" value="ZF_RING_2"/>
    <property type="match status" value="1"/>
</dbReference>
<dbReference type="InterPro" id="IPR000315">
    <property type="entry name" value="Znf_B-box"/>
</dbReference>
<feature type="domain" description="B box-type" evidence="13">
    <location>
        <begin position="95"/>
        <end position="142"/>
    </location>
</feature>
<dbReference type="GO" id="GO:0061630">
    <property type="term" value="F:ubiquitin protein ligase activity"/>
    <property type="evidence" value="ECO:0000318"/>
    <property type="project" value="GO_Central"/>
</dbReference>
<feature type="repeat" description="NHL" evidence="10">
    <location>
        <begin position="625"/>
        <end position="669"/>
    </location>
</feature>
<keyword evidence="5" id="KW-0479">Metal-binding</keyword>
<dbReference type="GeneID" id="118416442"/>
<evidence type="ECO:0000256" key="4">
    <source>
        <dbReference type="ARBA" id="ARBA00022553"/>
    </source>
</evidence>
<organism evidence="14 15">
    <name type="scientific">Branchiostoma floridae</name>
    <name type="common">Florida lancelet</name>
    <name type="synonym">Amphioxus</name>
    <dbReference type="NCBI Taxonomy" id="7739"/>
    <lineage>
        <taxon>Eukaryota</taxon>
        <taxon>Metazoa</taxon>
        <taxon>Chordata</taxon>
        <taxon>Cephalochordata</taxon>
        <taxon>Leptocardii</taxon>
        <taxon>Amphioxiformes</taxon>
        <taxon>Branchiostomatidae</taxon>
        <taxon>Branchiostoma</taxon>
    </lineage>
</organism>
<evidence type="ECO:0000256" key="6">
    <source>
        <dbReference type="ARBA" id="ARBA00022737"/>
    </source>
</evidence>
<evidence type="ECO:0000256" key="3">
    <source>
        <dbReference type="ARBA" id="ARBA00012483"/>
    </source>
</evidence>
<dbReference type="CDD" id="cd16581">
    <property type="entry name" value="RING-HC_TRIM13_like_C-V"/>
    <property type="match status" value="1"/>
</dbReference>
<evidence type="ECO:0000256" key="5">
    <source>
        <dbReference type="ARBA" id="ARBA00022723"/>
    </source>
</evidence>
<dbReference type="RefSeq" id="XP_035677434.1">
    <property type="nucleotide sequence ID" value="XM_035821541.1"/>
</dbReference>
<dbReference type="Pfam" id="PF01436">
    <property type="entry name" value="NHL"/>
    <property type="match status" value="2"/>
</dbReference>
<dbReference type="InterPro" id="IPR027370">
    <property type="entry name" value="Znf-RING_euk"/>
</dbReference>
<dbReference type="AlphaFoldDB" id="A0A9J7MSN8"/>
<proteinExistence type="inferred from homology"/>
<gene>
    <name evidence="15" type="primary">LOC118416442</name>
</gene>